<dbReference type="CDD" id="cd14342">
    <property type="entry name" value="UBA_TAP-C"/>
    <property type="match status" value="1"/>
</dbReference>
<keyword evidence="7" id="KW-0539">Nucleus</keyword>
<comment type="caution">
    <text evidence="11">The sequence shown here is derived from an EMBL/GenBank/DDBJ whole genome shotgun (WGS) entry which is preliminary data.</text>
</comment>
<evidence type="ECO:0000256" key="6">
    <source>
        <dbReference type="ARBA" id="ARBA00022816"/>
    </source>
</evidence>
<keyword evidence="12" id="KW-1185">Reference proteome</keyword>
<evidence type="ECO:0000256" key="8">
    <source>
        <dbReference type="SAM" id="MobiDB-lite"/>
    </source>
</evidence>
<dbReference type="Pfam" id="PF03943">
    <property type="entry name" value="TAP_C"/>
    <property type="match status" value="1"/>
</dbReference>
<dbReference type="InterPro" id="IPR032710">
    <property type="entry name" value="NTF2-like_dom_sf"/>
</dbReference>
<dbReference type="SMART" id="SM00804">
    <property type="entry name" value="TAP_C"/>
    <property type="match status" value="1"/>
</dbReference>
<evidence type="ECO:0000256" key="2">
    <source>
        <dbReference type="ARBA" id="ARBA00009285"/>
    </source>
</evidence>
<evidence type="ECO:0000256" key="7">
    <source>
        <dbReference type="ARBA" id="ARBA00023242"/>
    </source>
</evidence>
<keyword evidence="6" id="KW-0509">mRNA transport</keyword>
<dbReference type="InterPro" id="IPR032675">
    <property type="entry name" value="LRR_dom_sf"/>
</dbReference>
<comment type="similarity">
    <text evidence="2">Belongs to the NXF family.</text>
</comment>
<dbReference type="Pfam" id="PF22602">
    <property type="entry name" value="NXF_NTF2"/>
    <property type="match status" value="1"/>
</dbReference>
<dbReference type="Gene3D" id="3.10.450.50">
    <property type="match status" value="1"/>
</dbReference>
<dbReference type="PROSITE" id="PS51281">
    <property type="entry name" value="TAP_C"/>
    <property type="match status" value="1"/>
</dbReference>
<accession>A0AAD4R5R1</accession>
<evidence type="ECO:0000259" key="10">
    <source>
        <dbReference type="PROSITE" id="PS51281"/>
    </source>
</evidence>
<dbReference type="InterPro" id="IPR030217">
    <property type="entry name" value="NXF_fam"/>
</dbReference>
<dbReference type="InterPro" id="IPR057125">
    <property type="entry name" value="NXF1/2/3/5-like_LRR"/>
</dbReference>
<dbReference type="Pfam" id="PF24048">
    <property type="entry name" value="LRR_NXF1-5"/>
    <property type="match status" value="1"/>
</dbReference>
<dbReference type="SUPFAM" id="SSF52058">
    <property type="entry name" value="L domain-like"/>
    <property type="match status" value="1"/>
</dbReference>
<dbReference type="GO" id="GO:0005634">
    <property type="term" value="C:nucleus"/>
    <property type="evidence" value="ECO:0007669"/>
    <property type="project" value="UniProtKB-SubCell"/>
</dbReference>
<name>A0AAD4R5R1_9BILA</name>
<keyword evidence="5" id="KW-0677">Repeat</keyword>
<dbReference type="InterPro" id="IPR018222">
    <property type="entry name" value="Nuclear_transport_factor_2_euk"/>
</dbReference>
<dbReference type="SUPFAM" id="SSF54427">
    <property type="entry name" value="NTF2-like"/>
    <property type="match status" value="1"/>
</dbReference>
<dbReference type="InterPro" id="IPR005637">
    <property type="entry name" value="TAP_C_dom"/>
</dbReference>
<dbReference type="Proteomes" id="UP001201812">
    <property type="component" value="Unassembled WGS sequence"/>
</dbReference>
<dbReference type="Gene3D" id="3.30.70.330">
    <property type="match status" value="1"/>
</dbReference>
<evidence type="ECO:0000259" key="9">
    <source>
        <dbReference type="PROSITE" id="PS50177"/>
    </source>
</evidence>
<dbReference type="InterPro" id="IPR002075">
    <property type="entry name" value="NTF2_dom"/>
</dbReference>
<dbReference type="GO" id="GO:0003723">
    <property type="term" value="F:RNA binding"/>
    <property type="evidence" value="ECO:0007669"/>
    <property type="project" value="TreeGrafter"/>
</dbReference>
<proteinExistence type="inferred from homology"/>
<evidence type="ECO:0000313" key="12">
    <source>
        <dbReference type="Proteomes" id="UP001201812"/>
    </source>
</evidence>
<feature type="region of interest" description="Disordered" evidence="8">
    <location>
        <begin position="1"/>
        <end position="21"/>
    </location>
</feature>
<dbReference type="SUPFAM" id="SSF46934">
    <property type="entry name" value="UBA-like"/>
    <property type="match status" value="1"/>
</dbReference>
<sequence length="658" mass="74321">MSRQEGGSRGPRGRRNVGVKDRTMNRFTVFDPDVASQYDYDDDEQPAAIRQKAGGRGAADMVMRALGGRVGGNARENKQLLNRAGGGRKELVFLVSVRNAARTGKERILRLLSDSVTNFRPIAPKTNACDIEFYLTSNEDAEAVRLMSRRLADRKNPSNKYIIFTQKQPAPWEQLKPNTKHIIEDVVKNRYSPLSNSLDLSDFTNDRKFAEAGVHCALFNNAVMVHVADIVNRNFATIQGLSLKGNRLRLLDFTSTLVFAAPHVVELDLSDNALTRIDELDRIRGWHIEKLHLENNELVSKFTEASSYASAVHDYFPRVNYLDGVYINVDPLKLNANEDESGDNLPPYRSGFCPDANIRTHVESFLLEYLELYDGPSGEETRKRLMNAYDDNAIFTYAICTVRDSRIVPRGDEDAHQNYIRSSHNILRETNWCRYRDKIVYKGAMDVAVALSKLPLTNHVKDSFVLDFNFISSNLVVFTLQGILRDGKDAFRTDGDSKYFVRNFVAIPKPDNTMAILSDMLTLTPIGLERMVRFNKLLKQSTETAQREQLGISHSTDFLSNMDMNTNTFAPPPPPTPQPPMTAIPATLENQPTSSSAPVYDINDPFIQQEMIKQFCQASGMKAEWSEKCLKDMGWNFEEAGRVFAEMKDQIPPEAFSQ</sequence>
<keyword evidence="3" id="KW-0813">Transport</keyword>
<evidence type="ECO:0000256" key="4">
    <source>
        <dbReference type="ARBA" id="ARBA00022614"/>
    </source>
</evidence>
<organism evidence="11 12">
    <name type="scientific">Ditylenchus destructor</name>
    <dbReference type="NCBI Taxonomy" id="166010"/>
    <lineage>
        <taxon>Eukaryota</taxon>
        <taxon>Metazoa</taxon>
        <taxon>Ecdysozoa</taxon>
        <taxon>Nematoda</taxon>
        <taxon>Chromadorea</taxon>
        <taxon>Rhabditida</taxon>
        <taxon>Tylenchina</taxon>
        <taxon>Tylenchomorpha</taxon>
        <taxon>Sphaerularioidea</taxon>
        <taxon>Anguinidae</taxon>
        <taxon>Anguininae</taxon>
        <taxon>Ditylenchus</taxon>
    </lineage>
</organism>
<feature type="domain" description="NTF2" evidence="9">
    <location>
        <begin position="361"/>
        <end position="523"/>
    </location>
</feature>
<evidence type="ECO:0000256" key="3">
    <source>
        <dbReference type="ARBA" id="ARBA00022448"/>
    </source>
</evidence>
<evidence type="ECO:0000256" key="5">
    <source>
        <dbReference type="ARBA" id="ARBA00022737"/>
    </source>
</evidence>
<protein>
    <submittedName>
        <fullName evidence="11">Nuclear RNA export factor 1</fullName>
    </submittedName>
</protein>
<evidence type="ECO:0000256" key="1">
    <source>
        <dbReference type="ARBA" id="ARBA00004123"/>
    </source>
</evidence>
<dbReference type="InterPro" id="IPR012677">
    <property type="entry name" value="Nucleotide-bd_a/b_plait_sf"/>
</dbReference>
<dbReference type="EMBL" id="JAKKPZ010000020">
    <property type="protein sequence ID" value="KAI1711977.1"/>
    <property type="molecule type" value="Genomic_DNA"/>
</dbReference>
<dbReference type="AlphaFoldDB" id="A0AAD4R5R1"/>
<dbReference type="GO" id="GO:0016973">
    <property type="term" value="P:poly(A)+ mRNA export from nucleus"/>
    <property type="evidence" value="ECO:0007669"/>
    <property type="project" value="TreeGrafter"/>
</dbReference>
<gene>
    <name evidence="11" type="ORF">DdX_09939</name>
</gene>
<comment type="subcellular location">
    <subcellularLocation>
        <location evidence="1">Nucleus</location>
    </subcellularLocation>
</comment>
<dbReference type="FunFam" id="1.10.8.10:FF:000018">
    <property type="entry name" value="Nuclear RNA export factor 1"/>
    <property type="match status" value="1"/>
</dbReference>
<dbReference type="InterPro" id="IPR009060">
    <property type="entry name" value="UBA-like_sf"/>
</dbReference>
<keyword evidence="4" id="KW-0433">Leucine-rich repeat</keyword>
<evidence type="ECO:0000313" key="11">
    <source>
        <dbReference type="EMBL" id="KAI1711977.1"/>
    </source>
</evidence>
<dbReference type="Gene3D" id="1.10.8.10">
    <property type="entry name" value="DNA helicase RuvA subunit, C-terminal domain"/>
    <property type="match status" value="1"/>
</dbReference>
<dbReference type="PANTHER" id="PTHR10662">
    <property type="entry name" value="NUCLEAR RNA EXPORT FACTOR"/>
    <property type="match status" value="1"/>
</dbReference>
<dbReference type="Gene3D" id="3.80.10.10">
    <property type="entry name" value="Ribonuclease Inhibitor"/>
    <property type="match status" value="1"/>
</dbReference>
<reference evidence="11" key="1">
    <citation type="submission" date="2022-01" db="EMBL/GenBank/DDBJ databases">
        <title>Genome Sequence Resource for Two Populations of Ditylenchus destructor, the Migratory Endoparasitic Phytonematode.</title>
        <authorList>
            <person name="Zhang H."/>
            <person name="Lin R."/>
            <person name="Xie B."/>
        </authorList>
    </citation>
    <scope>NUCLEOTIDE SEQUENCE</scope>
    <source>
        <strain evidence="11">BazhouSP</strain>
    </source>
</reference>
<dbReference type="PANTHER" id="PTHR10662:SF22">
    <property type="entry name" value="NUCLEAR RNA EXPORT FACTOR 1"/>
    <property type="match status" value="1"/>
</dbReference>
<dbReference type="PROSITE" id="PS50177">
    <property type="entry name" value="NTF2_DOMAIN"/>
    <property type="match status" value="1"/>
</dbReference>
<feature type="domain" description="TAP-C" evidence="10">
    <location>
        <begin position="606"/>
        <end position="658"/>
    </location>
</feature>